<name>A0A2I0BH26_9ASPA</name>
<feature type="region of interest" description="Disordered" evidence="1">
    <location>
        <begin position="176"/>
        <end position="220"/>
    </location>
</feature>
<dbReference type="InterPro" id="IPR019176">
    <property type="entry name" value="Cytochrome_B561-rel"/>
</dbReference>
<keyword evidence="4" id="KW-1185">Reference proteome</keyword>
<dbReference type="AlphaFoldDB" id="A0A2I0BH26"/>
<reference evidence="3 4" key="1">
    <citation type="journal article" date="2017" name="Nature">
        <title>The Apostasia genome and the evolution of orchids.</title>
        <authorList>
            <person name="Zhang G.Q."/>
            <person name="Liu K.W."/>
            <person name="Li Z."/>
            <person name="Lohaus R."/>
            <person name="Hsiao Y.Y."/>
            <person name="Niu S.C."/>
            <person name="Wang J.Y."/>
            <person name="Lin Y.C."/>
            <person name="Xu Q."/>
            <person name="Chen L.J."/>
            <person name="Yoshida K."/>
            <person name="Fujiwara S."/>
            <person name="Wang Z.W."/>
            <person name="Zhang Y.Q."/>
            <person name="Mitsuda N."/>
            <person name="Wang M."/>
            <person name="Liu G.H."/>
            <person name="Pecoraro L."/>
            <person name="Huang H.X."/>
            <person name="Xiao X.J."/>
            <person name="Lin M."/>
            <person name="Wu X.Y."/>
            <person name="Wu W.L."/>
            <person name="Chen Y.Y."/>
            <person name="Chang S.B."/>
            <person name="Sakamoto S."/>
            <person name="Ohme-Takagi M."/>
            <person name="Yagi M."/>
            <person name="Zeng S.J."/>
            <person name="Shen C.Y."/>
            <person name="Yeh C.M."/>
            <person name="Luo Y.B."/>
            <person name="Tsai W.C."/>
            <person name="Van de Peer Y."/>
            <person name="Liu Z.J."/>
        </authorList>
    </citation>
    <scope>NUCLEOTIDE SEQUENCE [LARGE SCALE GENOMIC DNA]</scope>
    <source>
        <strain evidence="4">cv. Shenzhen</strain>
        <tissue evidence="3">Stem</tissue>
    </source>
</reference>
<feature type="transmembrane region" description="Helical" evidence="2">
    <location>
        <begin position="39"/>
        <end position="59"/>
    </location>
</feature>
<feature type="region of interest" description="Disordered" evidence="1">
    <location>
        <begin position="262"/>
        <end position="306"/>
    </location>
</feature>
<sequence length="658" mass="71913">MEGRASPAASPKPKFSVYQNPTFSAALTAASLRPSLTTLFLVCLSLLAAAFSLVAITSWEEDIVKSLAGLHFLSVESFLIARVLQAAVGLVFLATLSSLLRTFFLLNSRKVLVASSTVKTTDKQNLLTQRQLKLLGLMTTTTDKIEGVESDNKPSKSTASSKPITEALVPIRKSAFSYSPSRSSRSRPDQQSSSAGKKMIISPKSPSSSATPWSRRSPGNAKGILTEEKLEQFLASVDEKMIDSEVNAALTPSPVVSRFRIGSPGSIPSSTTASGAARSTPLRPVRMSPGSHQKYTTPPKKGEMEFPPPMSMEQAVESFEGLGIYPQIEHWRDCLRQWFSSVVINPLLEKIVTSHIQVVQAAANLGAIITINQVGCDPSNTTVPLNVSPIDGMKEWQPTFTLDEDGFLHQMRASLVQMRDGAMSRSPFAIPPQTQQIALLSLIQQCLDAITEHQRLNTLMKGELIKGLLAQSAVPADYTVHRVRKLAEGTCLKNFDYIRNGNDHEKSDKKWPSDVPTDSHLLLYLFSAFLEHPKWMLHVDPASYSGAHASKNPLFLGVLPPKDRFPEKYVAIISGVPSIIHPGACILSVGKQNSPIFALYWDKKLQFCLQGRTAIWDAILLFLHRIKTSYGAVVRGVHLGSSAFNILPLLESGTELNT</sequence>
<feature type="compositionally biased region" description="Low complexity" evidence="1">
    <location>
        <begin position="202"/>
        <end position="218"/>
    </location>
</feature>
<dbReference type="Pfam" id="PF09786">
    <property type="entry name" value="CytochromB561_N"/>
    <property type="match status" value="1"/>
</dbReference>
<accession>A0A2I0BH26</accession>
<proteinExistence type="predicted"/>
<dbReference type="STRING" id="1088818.A0A2I0BH26"/>
<organism evidence="3 4">
    <name type="scientific">Apostasia shenzhenica</name>
    <dbReference type="NCBI Taxonomy" id="1088818"/>
    <lineage>
        <taxon>Eukaryota</taxon>
        <taxon>Viridiplantae</taxon>
        <taxon>Streptophyta</taxon>
        <taxon>Embryophyta</taxon>
        <taxon>Tracheophyta</taxon>
        <taxon>Spermatophyta</taxon>
        <taxon>Magnoliopsida</taxon>
        <taxon>Liliopsida</taxon>
        <taxon>Asparagales</taxon>
        <taxon>Orchidaceae</taxon>
        <taxon>Apostasioideae</taxon>
        <taxon>Apostasia</taxon>
    </lineage>
</organism>
<keyword evidence="2" id="KW-0812">Transmembrane</keyword>
<evidence type="ECO:0000313" key="4">
    <source>
        <dbReference type="Proteomes" id="UP000236161"/>
    </source>
</evidence>
<evidence type="ECO:0000313" key="3">
    <source>
        <dbReference type="EMBL" id="PKA67089.1"/>
    </source>
</evidence>
<dbReference type="PANTHER" id="PTHR21780">
    <property type="entry name" value="TRANSMEMBRANE PROTEIN 209"/>
    <property type="match status" value="1"/>
</dbReference>
<keyword evidence="2" id="KW-1133">Transmembrane helix</keyword>
<dbReference type="OrthoDB" id="509821at2759"/>
<protein>
    <recommendedName>
        <fullName evidence="5">Transmembrane protein 209</fullName>
    </recommendedName>
</protein>
<evidence type="ECO:0008006" key="5">
    <source>
        <dbReference type="Google" id="ProtNLM"/>
    </source>
</evidence>
<evidence type="ECO:0000256" key="1">
    <source>
        <dbReference type="SAM" id="MobiDB-lite"/>
    </source>
</evidence>
<dbReference type="PANTHER" id="PTHR21780:SF0">
    <property type="entry name" value="TRANSMEMBRANE PROTEIN 209"/>
    <property type="match status" value="1"/>
</dbReference>
<gene>
    <name evidence="3" type="ORF">AXF42_Ash004580</name>
</gene>
<feature type="compositionally biased region" description="Low complexity" evidence="1">
    <location>
        <begin position="269"/>
        <end position="280"/>
    </location>
</feature>
<keyword evidence="2" id="KW-0472">Membrane</keyword>
<feature type="compositionally biased region" description="Low complexity" evidence="1">
    <location>
        <begin position="177"/>
        <end position="194"/>
    </location>
</feature>
<dbReference type="GO" id="GO:0016020">
    <property type="term" value="C:membrane"/>
    <property type="evidence" value="ECO:0007669"/>
    <property type="project" value="TreeGrafter"/>
</dbReference>
<dbReference type="Proteomes" id="UP000236161">
    <property type="component" value="Unassembled WGS sequence"/>
</dbReference>
<evidence type="ECO:0000256" key="2">
    <source>
        <dbReference type="SAM" id="Phobius"/>
    </source>
</evidence>
<feature type="transmembrane region" description="Helical" evidence="2">
    <location>
        <begin position="79"/>
        <end position="100"/>
    </location>
</feature>
<dbReference type="EMBL" id="KZ451883">
    <property type="protein sequence ID" value="PKA67089.1"/>
    <property type="molecule type" value="Genomic_DNA"/>
</dbReference>